<dbReference type="RefSeq" id="WP_169075089.1">
    <property type="nucleotide sequence ID" value="NZ_JABBXH010000003.1"/>
</dbReference>
<accession>A0A7Y0Q7C4</accession>
<feature type="transmembrane region" description="Helical" evidence="1">
    <location>
        <begin position="114"/>
        <end position="132"/>
    </location>
</feature>
<comment type="caution">
    <text evidence="2">The sequence shown here is derived from an EMBL/GenBank/DDBJ whole genome shotgun (WGS) entry which is preliminary data.</text>
</comment>
<feature type="transmembrane region" description="Helical" evidence="1">
    <location>
        <begin position="12"/>
        <end position="30"/>
    </location>
</feature>
<evidence type="ECO:0000256" key="1">
    <source>
        <dbReference type="SAM" id="Phobius"/>
    </source>
</evidence>
<evidence type="ECO:0000313" key="3">
    <source>
        <dbReference type="Proteomes" id="UP000568664"/>
    </source>
</evidence>
<name>A0A7Y0Q7C4_9GAMM</name>
<keyword evidence="1" id="KW-1133">Transmembrane helix</keyword>
<gene>
    <name evidence="2" type="ORF">HII17_09220</name>
</gene>
<feature type="transmembrane region" description="Helical" evidence="1">
    <location>
        <begin position="50"/>
        <end position="68"/>
    </location>
</feature>
<keyword evidence="1" id="KW-0812">Transmembrane</keyword>
<keyword evidence="1" id="KW-0472">Membrane</keyword>
<dbReference type="EMBL" id="JABBXH010000003">
    <property type="protein sequence ID" value="NMP31742.1"/>
    <property type="molecule type" value="Genomic_DNA"/>
</dbReference>
<sequence length="186" mass="20524">MSEKYFNRISVYLVVAVLCFELGHLAWEYFNGGVVTHHIMMRADLPGISNWWGLVILPLLTWLSTRLVKKRITFQSNETSSDAKIPPAIIAAFLGMLAVSAVQSLAFIMGYGIITKYLALSVLIVGLFLPIYRPEYILGHVLGSAFTFGPLIPFIGVAIFSTVSVLANLVIKPIVLRIIERKAVSA</sequence>
<reference evidence="2 3" key="1">
    <citation type="submission" date="2020-04" db="EMBL/GenBank/DDBJ databases">
        <title>Thalassotalea sp. M1531, isolated from the surface of marine red alga.</title>
        <authorList>
            <person name="Pang L."/>
            <person name="Lu D.-C."/>
        </authorList>
    </citation>
    <scope>NUCLEOTIDE SEQUENCE [LARGE SCALE GENOMIC DNA]</scope>
    <source>
        <strain evidence="2 3">M1531</strain>
    </source>
</reference>
<dbReference type="Proteomes" id="UP000568664">
    <property type="component" value="Unassembled WGS sequence"/>
</dbReference>
<feature type="transmembrane region" description="Helical" evidence="1">
    <location>
        <begin position="88"/>
        <end position="108"/>
    </location>
</feature>
<feature type="transmembrane region" description="Helical" evidence="1">
    <location>
        <begin position="144"/>
        <end position="171"/>
    </location>
</feature>
<organism evidence="2 3">
    <name type="scientific">Thalassotalea algicola</name>
    <dbReference type="NCBI Taxonomy" id="2716224"/>
    <lineage>
        <taxon>Bacteria</taxon>
        <taxon>Pseudomonadati</taxon>
        <taxon>Pseudomonadota</taxon>
        <taxon>Gammaproteobacteria</taxon>
        <taxon>Alteromonadales</taxon>
        <taxon>Colwelliaceae</taxon>
        <taxon>Thalassotalea</taxon>
    </lineage>
</organism>
<dbReference type="AlphaFoldDB" id="A0A7Y0Q7C4"/>
<evidence type="ECO:0000313" key="2">
    <source>
        <dbReference type="EMBL" id="NMP31742.1"/>
    </source>
</evidence>
<keyword evidence="3" id="KW-1185">Reference proteome</keyword>
<proteinExistence type="predicted"/>
<protein>
    <submittedName>
        <fullName evidence="2">Uncharacterized protein</fullName>
    </submittedName>
</protein>